<protein>
    <submittedName>
        <fullName evidence="1">Uncharacterized protein</fullName>
    </submittedName>
</protein>
<dbReference type="Proteomes" id="UP000664073">
    <property type="component" value="Unassembled WGS sequence"/>
</dbReference>
<dbReference type="RefSeq" id="WP_207846446.1">
    <property type="nucleotide sequence ID" value="NZ_JAFVMH010000005.1"/>
</dbReference>
<organism evidence="1 2">
    <name type="scientific">Acetobacter garciniae</name>
    <dbReference type="NCBI Taxonomy" id="2817435"/>
    <lineage>
        <taxon>Bacteria</taxon>
        <taxon>Pseudomonadati</taxon>
        <taxon>Pseudomonadota</taxon>
        <taxon>Alphaproteobacteria</taxon>
        <taxon>Acetobacterales</taxon>
        <taxon>Acetobacteraceae</taxon>
        <taxon>Acetobacter</taxon>
    </lineage>
</organism>
<reference evidence="1" key="1">
    <citation type="submission" date="2021-03" db="EMBL/GenBank/DDBJ databases">
        <title>The complete genome sequence of Acetobacter sp. TBRC 12339.</title>
        <authorList>
            <person name="Charoenyingcharoen P."/>
            <person name="Yukphan P."/>
        </authorList>
    </citation>
    <scope>NUCLEOTIDE SEQUENCE</scope>
    <source>
        <strain evidence="1">TBRC 12339</strain>
    </source>
</reference>
<evidence type="ECO:0000313" key="2">
    <source>
        <dbReference type="Proteomes" id="UP000664073"/>
    </source>
</evidence>
<keyword evidence="2" id="KW-1185">Reference proteome</keyword>
<proteinExistence type="predicted"/>
<accession>A0A939HQL1</accession>
<sequence>MSVQPESHQPQAFSLPTALPNWRDAVRERWRATLLQVLEHPHEHPVNLLAGRKKPLTRDISRRHAQTLAESAKTP</sequence>
<dbReference type="EMBL" id="JAFVMH010000005">
    <property type="protein sequence ID" value="MBO1325804.1"/>
    <property type="molecule type" value="Genomic_DNA"/>
</dbReference>
<gene>
    <name evidence="1" type="ORF">J2D77_11615</name>
</gene>
<name>A0A939HQL1_9PROT</name>
<dbReference type="AlphaFoldDB" id="A0A939HQL1"/>
<comment type="caution">
    <text evidence="1">The sequence shown here is derived from an EMBL/GenBank/DDBJ whole genome shotgun (WGS) entry which is preliminary data.</text>
</comment>
<evidence type="ECO:0000313" key="1">
    <source>
        <dbReference type="EMBL" id="MBO1325804.1"/>
    </source>
</evidence>